<sequence>MTNTEEDQTNPSASISDHGHTIIDPHQLSADSDHHQNTPSPKIEKRVIKESGSSADRFSDAVTEFSDTGIISPSVVSEIRKVDEHSEVFESPISQSKDAVKTDELEPKRVQIELPDSDTKHSVVNDSDGSHQTESKGQDQDQDLFMLNVPTDIPLVEDFKDRKTMNSNVSSDCKHRESKPVVDVFEVKPVQETVNESQTSKREDVASIATGSESADDLSEAEGSGDKARVMTFGELMEAEIKRAEMGQSVPVLTKIGQSAGFDSKDSVKVGTSEGSDKPLTHQDYGVDASFGSSSRNSLEANWGSVSEISDAFSKSEISDDRSRMGRSDAFEGVSLVESEQEYDEAEASEVKAGKVQKSQPAKSEEAIAKVTNWSTSGHIATAPLRNLMSKAKSPNPEPNTSKKDEDAEKASDPGKSKLTQEAPKVNEESSSVKDSGEGEKVKKKTKGTATWKRFKCCKIIKWDPPNFVSLHAVAHHSKSHLRCKRLLRRIRYTTAHHATGRQPRPTSASLMLLVLCAAV</sequence>
<gene>
    <name evidence="2" type="ORF">QVD17_37651</name>
</gene>
<proteinExistence type="predicted"/>
<organism evidence="2 3">
    <name type="scientific">Tagetes erecta</name>
    <name type="common">African marigold</name>
    <dbReference type="NCBI Taxonomy" id="13708"/>
    <lineage>
        <taxon>Eukaryota</taxon>
        <taxon>Viridiplantae</taxon>
        <taxon>Streptophyta</taxon>
        <taxon>Embryophyta</taxon>
        <taxon>Tracheophyta</taxon>
        <taxon>Spermatophyta</taxon>
        <taxon>Magnoliopsida</taxon>
        <taxon>eudicotyledons</taxon>
        <taxon>Gunneridae</taxon>
        <taxon>Pentapetalae</taxon>
        <taxon>asterids</taxon>
        <taxon>campanulids</taxon>
        <taxon>Asterales</taxon>
        <taxon>Asteraceae</taxon>
        <taxon>Asteroideae</taxon>
        <taxon>Heliantheae alliance</taxon>
        <taxon>Tageteae</taxon>
        <taxon>Tagetes</taxon>
    </lineage>
</organism>
<name>A0AAD8NJD8_TARER</name>
<feature type="compositionally biased region" description="Basic and acidic residues" evidence="1">
    <location>
        <begin position="401"/>
        <end position="416"/>
    </location>
</feature>
<keyword evidence="3" id="KW-1185">Reference proteome</keyword>
<evidence type="ECO:0000256" key="1">
    <source>
        <dbReference type="SAM" id="MobiDB-lite"/>
    </source>
</evidence>
<feature type="compositionally biased region" description="Basic and acidic residues" evidence="1">
    <location>
        <begin position="98"/>
        <end position="139"/>
    </location>
</feature>
<accession>A0AAD8NJD8</accession>
<feature type="compositionally biased region" description="Basic and acidic residues" evidence="1">
    <location>
        <begin position="425"/>
        <end position="441"/>
    </location>
</feature>
<feature type="compositionally biased region" description="Basic and acidic residues" evidence="1">
    <location>
        <begin position="31"/>
        <end position="49"/>
    </location>
</feature>
<comment type="caution">
    <text evidence="2">The sequence shown here is derived from an EMBL/GenBank/DDBJ whole genome shotgun (WGS) entry which is preliminary data.</text>
</comment>
<dbReference type="EMBL" id="JAUHHV010000010">
    <property type="protein sequence ID" value="KAK1411107.1"/>
    <property type="molecule type" value="Genomic_DNA"/>
</dbReference>
<feature type="region of interest" description="Disordered" evidence="1">
    <location>
        <begin position="193"/>
        <end position="226"/>
    </location>
</feature>
<feature type="region of interest" description="Disordered" evidence="1">
    <location>
        <begin position="333"/>
        <end position="446"/>
    </location>
</feature>
<evidence type="ECO:0000313" key="3">
    <source>
        <dbReference type="Proteomes" id="UP001229421"/>
    </source>
</evidence>
<reference evidence="2" key="1">
    <citation type="journal article" date="2023" name="bioRxiv">
        <title>Improved chromosome-level genome assembly for marigold (Tagetes erecta).</title>
        <authorList>
            <person name="Jiang F."/>
            <person name="Yuan L."/>
            <person name="Wang S."/>
            <person name="Wang H."/>
            <person name="Xu D."/>
            <person name="Wang A."/>
            <person name="Fan W."/>
        </authorList>
    </citation>
    <scope>NUCLEOTIDE SEQUENCE</scope>
    <source>
        <strain evidence="2">WSJ</strain>
        <tissue evidence="2">Leaf</tissue>
    </source>
</reference>
<feature type="compositionally biased region" description="Polar residues" evidence="1">
    <location>
        <begin position="65"/>
        <end position="75"/>
    </location>
</feature>
<dbReference type="Proteomes" id="UP001229421">
    <property type="component" value="Unassembled WGS sequence"/>
</dbReference>
<feature type="compositionally biased region" description="Basic and acidic residues" evidence="1">
    <location>
        <begin position="78"/>
        <end position="88"/>
    </location>
</feature>
<dbReference type="AlphaFoldDB" id="A0AAD8NJD8"/>
<feature type="region of interest" description="Disordered" evidence="1">
    <location>
        <begin position="1"/>
        <end position="144"/>
    </location>
</feature>
<evidence type="ECO:0000313" key="2">
    <source>
        <dbReference type="EMBL" id="KAK1411107.1"/>
    </source>
</evidence>
<feature type="region of interest" description="Disordered" evidence="1">
    <location>
        <begin position="261"/>
        <end position="298"/>
    </location>
</feature>
<protein>
    <submittedName>
        <fullName evidence="2">Uncharacterized protein</fullName>
    </submittedName>
</protein>
<feature type="compositionally biased region" description="Acidic residues" evidence="1">
    <location>
        <begin position="339"/>
        <end position="348"/>
    </location>
</feature>